<name>A0AAV0VG15_9HEMI</name>
<dbReference type="EMBL" id="CARXXK010000001">
    <property type="protein sequence ID" value="CAI6343167.1"/>
    <property type="molecule type" value="Genomic_DNA"/>
</dbReference>
<protein>
    <submittedName>
        <fullName evidence="2">Uncharacterized protein</fullName>
    </submittedName>
</protein>
<sequence length="554" mass="64987">MAVNDSTDAMAALSVNDDLWKELGLDDIIQTQLIKIENDYESIFSWDIQRLTGVSQNLRLNLVDKVREKQEMLTGMDSCKNDEFNLNKFYLQLVASYELYNSKRYKESYLEIENVVKFLETCKFDESNEQYADAYHHIARASNAYIALTLKIDSEKLLNDIKQINNFNCAEKAAICAVKARIFMEYPPKGNDIALEFASRACNLYSAEHEWIIVWLKAKGRVRRYYQPFDMADNDEMDAAKTLCSTKLKSHILIEVSQLYKEAGFVNKIKNNYNESNKYYTLASNIAKKSVELAKDDTIQLCFILMACIDFPKLLSKSIIDNLITKLTNVQNSCVDEVLGLYYLKQEQDYGKAKIHLLRGKAAGQFRSALQLIRVECLLQSVNTFPYVNTLNMMYDDFSNPVRRLTILLHLLMYYNYCEKNPKEMMRYLKLYIDQDVDDTLKKRHLIFVRPLFNVGRYIKSNEFLNVLFENLKDLMNYKWSIEEKKTVDYTFDWFNKILKLNIDGDNFNDGNKTTINEKNLSWRKQRVDLSENKSNEIHQQKNESWRKQRNPKV</sequence>
<evidence type="ECO:0000256" key="1">
    <source>
        <dbReference type="SAM" id="MobiDB-lite"/>
    </source>
</evidence>
<organism evidence="2 3">
    <name type="scientific">Macrosiphum euphorbiae</name>
    <name type="common">potato aphid</name>
    <dbReference type="NCBI Taxonomy" id="13131"/>
    <lineage>
        <taxon>Eukaryota</taxon>
        <taxon>Metazoa</taxon>
        <taxon>Ecdysozoa</taxon>
        <taxon>Arthropoda</taxon>
        <taxon>Hexapoda</taxon>
        <taxon>Insecta</taxon>
        <taxon>Pterygota</taxon>
        <taxon>Neoptera</taxon>
        <taxon>Paraneoptera</taxon>
        <taxon>Hemiptera</taxon>
        <taxon>Sternorrhyncha</taxon>
        <taxon>Aphidomorpha</taxon>
        <taxon>Aphidoidea</taxon>
        <taxon>Aphididae</taxon>
        <taxon>Macrosiphini</taxon>
        <taxon>Macrosiphum</taxon>
    </lineage>
</organism>
<keyword evidence="3" id="KW-1185">Reference proteome</keyword>
<comment type="caution">
    <text evidence="2">The sequence shown here is derived from an EMBL/GenBank/DDBJ whole genome shotgun (WGS) entry which is preliminary data.</text>
</comment>
<evidence type="ECO:0000313" key="2">
    <source>
        <dbReference type="EMBL" id="CAI6343167.1"/>
    </source>
</evidence>
<evidence type="ECO:0000313" key="3">
    <source>
        <dbReference type="Proteomes" id="UP001160148"/>
    </source>
</evidence>
<gene>
    <name evidence="2" type="ORF">MEUPH1_LOCUS467</name>
</gene>
<dbReference type="Proteomes" id="UP001160148">
    <property type="component" value="Unassembled WGS sequence"/>
</dbReference>
<dbReference type="AlphaFoldDB" id="A0AAV0VG15"/>
<feature type="region of interest" description="Disordered" evidence="1">
    <location>
        <begin position="532"/>
        <end position="554"/>
    </location>
</feature>
<feature type="compositionally biased region" description="Basic and acidic residues" evidence="1">
    <location>
        <begin position="532"/>
        <end position="547"/>
    </location>
</feature>
<accession>A0AAV0VG15</accession>
<reference evidence="2 3" key="1">
    <citation type="submission" date="2023-01" db="EMBL/GenBank/DDBJ databases">
        <authorList>
            <person name="Whitehead M."/>
        </authorList>
    </citation>
    <scope>NUCLEOTIDE SEQUENCE [LARGE SCALE GENOMIC DNA]</scope>
</reference>
<proteinExistence type="predicted"/>